<feature type="domain" description="Heterokaryon incompatibility" evidence="2">
    <location>
        <begin position="73"/>
        <end position="227"/>
    </location>
</feature>
<dbReference type="PANTHER" id="PTHR24148:SF73">
    <property type="entry name" value="HET DOMAIN PROTEIN (AFU_ORTHOLOGUE AFUA_8G01020)"/>
    <property type="match status" value="1"/>
</dbReference>
<keyword evidence="4" id="KW-1185">Reference proteome</keyword>
<dbReference type="Proteomes" id="UP000266272">
    <property type="component" value="Unassembled WGS sequence"/>
</dbReference>
<dbReference type="STRING" id="490622.A0A395NW70"/>
<proteinExistence type="predicted"/>
<dbReference type="EMBL" id="PXOA01000119">
    <property type="protein sequence ID" value="RFU80233.1"/>
    <property type="molecule type" value="Genomic_DNA"/>
</dbReference>
<gene>
    <name evidence="3" type="ORF">TARUN_1979</name>
</gene>
<evidence type="ECO:0000256" key="1">
    <source>
        <dbReference type="SAM" id="MobiDB-lite"/>
    </source>
</evidence>
<evidence type="ECO:0000313" key="4">
    <source>
        <dbReference type="Proteomes" id="UP000266272"/>
    </source>
</evidence>
<protein>
    <submittedName>
        <fullName evidence="3">Heterokaryon incompatibility</fullName>
    </submittedName>
</protein>
<name>A0A395NW70_TRIAR</name>
<evidence type="ECO:0000259" key="2">
    <source>
        <dbReference type="Pfam" id="PF06985"/>
    </source>
</evidence>
<dbReference type="PANTHER" id="PTHR24148">
    <property type="entry name" value="ANKYRIN REPEAT DOMAIN-CONTAINING PROTEIN 39 HOMOLOG-RELATED"/>
    <property type="match status" value="1"/>
</dbReference>
<feature type="compositionally biased region" description="Low complexity" evidence="1">
    <location>
        <begin position="10"/>
        <end position="19"/>
    </location>
</feature>
<dbReference type="AlphaFoldDB" id="A0A395NW70"/>
<reference evidence="3 4" key="1">
    <citation type="journal article" date="2018" name="PLoS Pathog.">
        <title>Evolution of structural diversity of trichothecenes, a family of toxins produced by plant pathogenic and entomopathogenic fungi.</title>
        <authorList>
            <person name="Proctor R.H."/>
            <person name="McCormick S.P."/>
            <person name="Kim H.S."/>
            <person name="Cardoza R.E."/>
            <person name="Stanley A.M."/>
            <person name="Lindo L."/>
            <person name="Kelly A."/>
            <person name="Brown D.W."/>
            <person name="Lee T."/>
            <person name="Vaughan M.M."/>
            <person name="Alexander N.J."/>
            <person name="Busman M."/>
            <person name="Gutierrez S."/>
        </authorList>
    </citation>
    <scope>NUCLEOTIDE SEQUENCE [LARGE SCALE GENOMIC DNA]</scope>
    <source>
        <strain evidence="3 4">IBT 40837</strain>
    </source>
</reference>
<evidence type="ECO:0000313" key="3">
    <source>
        <dbReference type="EMBL" id="RFU80233.1"/>
    </source>
</evidence>
<accession>A0A395NW70</accession>
<dbReference type="Pfam" id="PF06985">
    <property type="entry name" value="HET"/>
    <property type="match status" value="1"/>
</dbReference>
<feature type="region of interest" description="Disordered" evidence="1">
    <location>
        <begin position="1"/>
        <end position="26"/>
    </location>
</feature>
<dbReference type="InterPro" id="IPR052895">
    <property type="entry name" value="HetReg/Transcr_Mod"/>
</dbReference>
<organism evidence="3 4">
    <name type="scientific">Trichoderma arundinaceum</name>
    <dbReference type="NCBI Taxonomy" id="490622"/>
    <lineage>
        <taxon>Eukaryota</taxon>
        <taxon>Fungi</taxon>
        <taxon>Dikarya</taxon>
        <taxon>Ascomycota</taxon>
        <taxon>Pezizomycotina</taxon>
        <taxon>Sordariomycetes</taxon>
        <taxon>Hypocreomycetidae</taxon>
        <taxon>Hypocreales</taxon>
        <taxon>Hypocreaceae</taxon>
        <taxon>Trichoderma</taxon>
    </lineage>
</organism>
<dbReference type="InterPro" id="IPR010730">
    <property type="entry name" value="HET"/>
</dbReference>
<sequence length="679" mass="77061">MSPQRKRRSTSSQQSSSPPHHTKKAKRIARLHHYQPLDHIHREIRLLELLPGKPGSRIAARLLTVSLNDEPVYDALSYCWGAPRPTYDIFIHTNSHEDGHHDQNEECSYSDESTVSFPVGRNLRKALDDLRHQDEARLIWTDAICINQRDNLEKGHQIRLMEEIYTRARVVCAWLDHNVRPKSSAFDDLENLGRGVELDDFHDPSYWYPVADIFRNPYWRRLWIQQELILATKVHVYCRRDVFPGEQLLEFQQKVNVVKSQVTRVDGPEYTLSRYIDGNTELAPMPEVFGGGIIRARTNMLEGRAAQDAFSSSTSNQPSSDVKITRSMLASSLLNLFLQSAGLRMTDARDRLYGILGLATDIAHGPPLEINYDASPVWVYAQVFRHFVHRYKSLSFLCFDRNNFKGNYVSREHFPSWMPHADINWSNVNASRACGAMLAAPFAVSIDAETLSLHAQGIKVDTIEHVADVEYSGDGPGWIPIPSWLDQVESFCRKTWPDIPQGNDPLHEREDVTALMFPWLSAARYKAMWKLDKPDPPRRALLIRSLLAAARKADQEDLSTGDIMRGGYNPTSIIPPDVRQECYPLHVQINSVKLISTEASRIGNIAKTSGVRAGDEIWVLFGCRMPLVVRPKGLRYEVIGPVVVPGLMRGEAVEVWQKLCEDDAAANDKECRSTAIILD</sequence>
<comment type="caution">
    <text evidence="3">The sequence shown here is derived from an EMBL/GenBank/DDBJ whole genome shotgun (WGS) entry which is preliminary data.</text>
</comment>
<dbReference type="OrthoDB" id="3553147at2759"/>